<comment type="caution">
    <text evidence="2">The sequence shown here is derived from an EMBL/GenBank/DDBJ whole genome shotgun (WGS) entry which is preliminary data.</text>
</comment>
<accession>A0AAU9JXM9</accession>
<feature type="region of interest" description="Disordered" evidence="1">
    <location>
        <begin position="53"/>
        <end position="76"/>
    </location>
</feature>
<protein>
    <submittedName>
        <fullName evidence="2">Uncharacterized protein</fullName>
    </submittedName>
</protein>
<sequence length="76" mass="8761">MRFGFPWWNHPAMSEPVVFLPDSWPYGMEFFRRVPLNPGGTGSGIFKVPNWPKQVPKHKEEPSKPNFKTGAIFGWS</sequence>
<reference evidence="2" key="1">
    <citation type="submission" date="2021-09" db="EMBL/GenBank/DDBJ databases">
        <authorList>
            <consortium name="AG Swart"/>
            <person name="Singh M."/>
            <person name="Singh A."/>
            <person name="Seah K."/>
            <person name="Emmerich C."/>
        </authorList>
    </citation>
    <scope>NUCLEOTIDE SEQUENCE</scope>
    <source>
        <strain evidence="2">ATCC30299</strain>
    </source>
</reference>
<keyword evidence="3" id="KW-1185">Reference proteome</keyword>
<evidence type="ECO:0000313" key="3">
    <source>
        <dbReference type="Proteomes" id="UP001162131"/>
    </source>
</evidence>
<evidence type="ECO:0000256" key="1">
    <source>
        <dbReference type="SAM" id="MobiDB-lite"/>
    </source>
</evidence>
<proteinExistence type="predicted"/>
<gene>
    <name evidence="2" type="ORF">BSTOLATCC_MIC49448</name>
</gene>
<dbReference type="AlphaFoldDB" id="A0AAU9JXM9"/>
<dbReference type="Proteomes" id="UP001162131">
    <property type="component" value="Unassembled WGS sequence"/>
</dbReference>
<name>A0AAU9JXM9_9CILI</name>
<evidence type="ECO:0000313" key="2">
    <source>
        <dbReference type="EMBL" id="CAG9329644.1"/>
    </source>
</evidence>
<organism evidence="2 3">
    <name type="scientific">Blepharisma stoltei</name>
    <dbReference type="NCBI Taxonomy" id="1481888"/>
    <lineage>
        <taxon>Eukaryota</taxon>
        <taxon>Sar</taxon>
        <taxon>Alveolata</taxon>
        <taxon>Ciliophora</taxon>
        <taxon>Postciliodesmatophora</taxon>
        <taxon>Heterotrichea</taxon>
        <taxon>Heterotrichida</taxon>
        <taxon>Blepharismidae</taxon>
        <taxon>Blepharisma</taxon>
    </lineage>
</organism>
<dbReference type="EMBL" id="CAJZBQ010000048">
    <property type="protein sequence ID" value="CAG9329644.1"/>
    <property type="molecule type" value="Genomic_DNA"/>
</dbReference>